<dbReference type="Gene3D" id="2.40.70.10">
    <property type="entry name" value="Acid Proteases"/>
    <property type="match status" value="2"/>
</dbReference>
<dbReference type="CDD" id="cd05471">
    <property type="entry name" value="pepsin_like"/>
    <property type="match status" value="1"/>
</dbReference>
<dbReference type="SUPFAM" id="SSF50630">
    <property type="entry name" value="Acid proteases"/>
    <property type="match status" value="1"/>
</dbReference>
<dbReference type="InterPro" id="IPR001461">
    <property type="entry name" value="Aspartic_peptidase_A1"/>
</dbReference>
<keyword evidence="2" id="KW-0064">Aspartyl protease</keyword>
<accession>A0ABR1E5H3</accession>
<comment type="caution">
    <text evidence="5">The sequence shown here is derived from an EMBL/GenBank/DDBJ whole genome shotgun (WGS) entry which is preliminary data.</text>
</comment>
<dbReference type="Proteomes" id="UP001303046">
    <property type="component" value="Unassembled WGS sequence"/>
</dbReference>
<organism evidence="5 6">
    <name type="scientific">Necator americanus</name>
    <name type="common">Human hookworm</name>
    <dbReference type="NCBI Taxonomy" id="51031"/>
    <lineage>
        <taxon>Eukaryota</taxon>
        <taxon>Metazoa</taxon>
        <taxon>Ecdysozoa</taxon>
        <taxon>Nematoda</taxon>
        <taxon>Chromadorea</taxon>
        <taxon>Rhabditida</taxon>
        <taxon>Rhabditina</taxon>
        <taxon>Rhabditomorpha</taxon>
        <taxon>Strongyloidea</taxon>
        <taxon>Ancylostomatidae</taxon>
        <taxon>Bunostominae</taxon>
        <taxon>Necator</taxon>
    </lineage>
</organism>
<feature type="chain" id="PRO_5047132377" description="Peptidase A1 domain-containing protein" evidence="3">
    <location>
        <begin position="18"/>
        <end position="397"/>
    </location>
</feature>
<dbReference type="PROSITE" id="PS00141">
    <property type="entry name" value="ASP_PROTEASE"/>
    <property type="match status" value="1"/>
</dbReference>
<keyword evidence="2" id="KW-0378">Hydrolase</keyword>
<dbReference type="InterPro" id="IPR033121">
    <property type="entry name" value="PEPTIDASE_A1"/>
</dbReference>
<name>A0ABR1E5H3_NECAM</name>
<comment type="similarity">
    <text evidence="1 2">Belongs to the peptidase A1 family.</text>
</comment>
<feature type="domain" description="Peptidase A1" evidence="4">
    <location>
        <begin position="70"/>
        <end position="389"/>
    </location>
</feature>
<dbReference type="EMBL" id="JAVFWL010000005">
    <property type="protein sequence ID" value="KAK6757919.1"/>
    <property type="molecule type" value="Genomic_DNA"/>
</dbReference>
<dbReference type="PRINTS" id="PR00792">
    <property type="entry name" value="PEPSIN"/>
</dbReference>
<dbReference type="InterPro" id="IPR021109">
    <property type="entry name" value="Peptidase_aspartic_dom_sf"/>
</dbReference>
<dbReference type="InterPro" id="IPR034164">
    <property type="entry name" value="Pepsin-like_dom"/>
</dbReference>
<dbReference type="PROSITE" id="PS51767">
    <property type="entry name" value="PEPTIDASE_A1"/>
    <property type="match status" value="1"/>
</dbReference>
<feature type="signal peptide" evidence="3">
    <location>
        <begin position="1"/>
        <end position="17"/>
    </location>
</feature>
<protein>
    <recommendedName>
        <fullName evidence="4">Peptidase A1 domain-containing protein</fullName>
    </recommendedName>
</protein>
<reference evidence="5 6" key="1">
    <citation type="submission" date="2023-08" db="EMBL/GenBank/DDBJ databases">
        <title>A Necator americanus chromosomal reference genome.</title>
        <authorList>
            <person name="Ilik V."/>
            <person name="Petrzelkova K.J."/>
            <person name="Pardy F."/>
            <person name="Fuh T."/>
            <person name="Niatou-Singa F.S."/>
            <person name="Gouil Q."/>
            <person name="Baker L."/>
            <person name="Ritchie M.E."/>
            <person name="Jex A.R."/>
            <person name="Gazzola D."/>
            <person name="Li H."/>
            <person name="Toshio Fujiwara R."/>
            <person name="Zhan B."/>
            <person name="Aroian R.V."/>
            <person name="Pafco B."/>
            <person name="Schwarz E.M."/>
        </authorList>
    </citation>
    <scope>NUCLEOTIDE SEQUENCE [LARGE SCALE GENOMIC DNA]</scope>
    <source>
        <strain evidence="5 6">Aroian</strain>
        <tissue evidence="5">Whole animal</tissue>
    </source>
</reference>
<dbReference type="PANTHER" id="PTHR47966">
    <property type="entry name" value="BETA-SITE APP-CLEAVING ENZYME, ISOFORM A-RELATED"/>
    <property type="match status" value="1"/>
</dbReference>
<sequence length="397" mass="44366">MRTILLLVALFVVSLNARTFRMKTRSTGSLRAKLIASGQYQHYLEQRNMQRTQILRKGSQHFRDYLDELYVADVQVGTPGQNFTLVLDTGSSNLWVIDEKCNTDACDGDPQSGFKKHKFDTNASSTFQKEERTFSITYGTGYCSGYLARDTVSFAGLKIQNQEFGVATVVADFFAYQPLDGIFGLGWPDLAVDEVTPPMQEVLPQLDKPLFTVWLERKVKVSKGESGGLITYGDFDKDNCESEVTYVSLSSLTYWQFPMDGFKIGNYSRKRKEQAISDTGTSWIGVPISVLSAVVRQVKAELDVMNGLYKVPCSKMNSLPDLTFTINGKEYTVPSIEYVTDVELGGGQCAITFFYLEGNGFGPSWILGDTWIRTFCNVHDIGNERIGFAKAHHSGIK</sequence>
<dbReference type="InterPro" id="IPR001969">
    <property type="entry name" value="Aspartic_peptidase_AS"/>
</dbReference>
<gene>
    <name evidence="5" type="primary">Necator_chrV.g20421</name>
    <name evidence="5" type="ORF">RB195_015628</name>
</gene>
<keyword evidence="3" id="KW-0732">Signal</keyword>
<keyword evidence="2" id="KW-0645">Protease</keyword>
<evidence type="ECO:0000256" key="3">
    <source>
        <dbReference type="SAM" id="SignalP"/>
    </source>
</evidence>
<evidence type="ECO:0000313" key="5">
    <source>
        <dbReference type="EMBL" id="KAK6757919.1"/>
    </source>
</evidence>
<evidence type="ECO:0000259" key="4">
    <source>
        <dbReference type="PROSITE" id="PS51767"/>
    </source>
</evidence>
<evidence type="ECO:0000313" key="6">
    <source>
        <dbReference type="Proteomes" id="UP001303046"/>
    </source>
</evidence>
<proteinExistence type="inferred from homology"/>
<dbReference type="Pfam" id="PF00026">
    <property type="entry name" value="Asp"/>
    <property type="match status" value="1"/>
</dbReference>
<evidence type="ECO:0000256" key="2">
    <source>
        <dbReference type="RuleBase" id="RU000454"/>
    </source>
</evidence>
<dbReference type="PANTHER" id="PTHR47966:SF8">
    <property type="entry name" value="ASPARTIC PROTEASE 1-RELATED"/>
    <property type="match status" value="1"/>
</dbReference>
<evidence type="ECO:0000256" key="1">
    <source>
        <dbReference type="ARBA" id="ARBA00007447"/>
    </source>
</evidence>
<keyword evidence="6" id="KW-1185">Reference proteome</keyword>